<feature type="compositionally biased region" description="Basic residues" evidence="1">
    <location>
        <begin position="78"/>
        <end position="89"/>
    </location>
</feature>
<dbReference type="PANTHER" id="PTHR22684:SF0">
    <property type="entry name" value="RIBOSOME QUALITY CONTROL COMPLEX SUBUNIT TCF25"/>
    <property type="match status" value="1"/>
</dbReference>
<feature type="region of interest" description="Disordered" evidence="1">
    <location>
        <begin position="663"/>
        <end position="685"/>
    </location>
</feature>
<protein>
    <submittedName>
        <fullName evidence="2">Putative transcription factor 25</fullName>
    </submittedName>
</protein>
<dbReference type="InterPro" id="IPR006994">
    <property type="entry name" value="TCF25/Rqc1"/>
</dbReference>
<feature type="compositionally biased region" description="Acidic residues" evidence="1">
    <location>
        <begin position="668"/>
        <end position="685"/>
    </location>
</feature>
<dbReference type="AlphaFoldDB" id="A0A7G3AYK3"/>
<accession>A0A7G3AYK3</accession>
<evidence type="ECO:0000313" key="2">
    <source>
        <dbReference type="EMBL" id="MBC1177785.1"/>
    </source>
</evidence>
<dbReference type="EMBL" id="GITU01009082">
    <property type="protein sequence ID" value="MBC1177785.1"/>
    <property type="molecule type" value="Transcribed_RNA"/>
</dbReference>
<dbReference type="Pfam" id="PF04910">
    <property type="entry name" value="Tcf25"/>
    <property type="match status" value="1"/>
</dbReference>
<dbReference type="VEuPathDB" id="VectorBase:LLONM1_010946"/>
<reference evidence="2" key="1">
    <citation type="journal article" date="2020" name="BMC">
        <title>Leishmania infection induces a limited differential gene expression in the sand fly midgut.</title>
        <authorList>
            <person name="Coutinho-Abreu I.V."/>
            <person name="Serafim T.D."/>
            <person name="Meneses C."/>
            <person name="Kamhawi S."/>
            <person name="Oliveira F."/>
            <person name="Valenzuela J.G."/>
        </authorList>
    </citation>
    <scope>NUCLEOTIDE SEQUENCE</scope>
    <source>
        <strain evidence="2">Jacobina</strain>
        <tissue evidence="2">Midgut</tissue>
    </source>
</reference>
<dbReference type="PANTHER" id="PTHR22684">
    <property type="entry name" value="NULP1-RELATED"/>
    <property type="match status" value="1"/>
</dbReference>
<dbReference type="GO" id="GO:1990112">
    <property type="term" value="C:RQC complex"/>
    <property type="evidence" value="ECO:0007669"/>
    <property type="project" value="TreeGrafter"/>
</dbReference>
<evidence type="ECO:0000256" key="1">
    <source>
        <dbReference type="SAM" id="MobiDB-lite"/>
    </source>
</evidence>
<feature type="region of interest" description="Disordered" evidence="1">
    <location>
        <begin position="41"/>
        <end position="105"/>
    </location>
</feature>
<name>A0A7G3AYK3_LUTLO</name>
<organism evidence="2">
    <name type="scientific">Lutzomyia longipalpis</name>
    <name type="common">Sand fly</name>
    <dbReference type="NCBI Taxonomy" id="7200"/>
    <lineage>
        <taxon>Eukaryota</taxon>
        <taxon>Metazoa</taxon>
        <taxon>Ecdysozoa</taxon>
        <taxon>Arthropoda</taxon>
        <taxon>Hexapoda</taxon>
        <taxon>Insecta</taxon>
        <taxon>Pterygota</taxon>
        <taxon>Neoptera</taxon>
        <taxon>Endopterygota</taxon>
        <taxon>Diptera</taxon>
        <taxon>Nematocera</taxon>
        <taxon>Psychodoidea</taxon>
        <taxon>Psychodidae</taxon>
        <taxon>Lutzomyia</taxon>
        <taxon>Lutzomyia</taxon>
    </lineage>
</organism>
<proteinExistence type="predicted"/>
<sequence>MSSRVLRKLHGEEALQLPEDQLSDVETEITGGTKKKLNINRYDLLNQQSPSESEVKEDDNETEHASAASNAHTCEQAKKKKKRKKRKGGKQSSAQRRSSEDNAEVDVITKTVREVDKLFGEAYELPASPVAKSAVGCDSAGKSLLAVQHKNLNPSYEMKRMFGSRVVQAEQAKRRNTRGQRPLKSTWLVNVKENWPPVGKTGISMTQTAAPEVPGTSRVLDKGVTYFTFEHSQSYRQVQNKFLAAVESMDSDNIIQIINQQPYHVDSLIQLSELCKMSEDNAMASELIEHAIFALESSFHNSFSLTSGNCRLDYRRQENRALFVVLFKHAQYLEARACSRTALEVAKLLLSLDPINDPLAIILVIDYYAIRAKQYEWLVELYNEWESSNNLSQLPNMAYSYALALFLIHKENDCSGADSALQYALLMFPGVLRPLLDALSIQIDSRVNGHSYFSPLTCNSHPAALQQLTSLYVVRSKIIWRDQEILPWLERNVNTVLDRVDAKDEIVAEFALKRSQRYVSPPRAILRHIVLADFKEKVPLAPFIAKETDPILMYDPLPPLDSINIYSRPIFTPTNSVQLQNSSPFSMFFQSLLPSFSVSQAAPGGGGNRAAVAPLAADAQQALEDDDGVAGAQGFQSYTEFRNSLNSVVDALRDFLTNIRVPERPNDADVDENESTDDEANDYLT</sequence>